<dbReference type="EMBL" id="MU826384">
    <property type="protein sequence ID" value="KAJ7377043.1"/>
    <property type="molecule type" value="Genomic_DNA"/>
</dbReference>
<keyword evidence="1" id="KW-0175">Coiled coil</keyword>
<sequence length="173" mass="19984">MFDFNSTTEVNDSQLHRHDLEIKSQKDSFEKESYAIKSDAEVKLAEIQALLESERDRYRIEIQNLKKENENLARTLFDERSQRRVLEGMHHASLEAAVLMRDRKSQAAKNERETATTERSGRREKAIVDDRTAHQRRIRESAGGREATLKAVKNSSARDLRNRSRKKNSASAS</sequence>
<name>A0A9W9Z8A7_9CNID</name>
<evidence type="ECO:0000313" key="3">
    <source>
        <dbReference type="EMBL" id="KAJ7377043.1"/>
    </source>
</evidence>
<proteinExistence type="predicted"/>
<comment type="caution">
    <text evidence="3">The sequence shown here is derived from an EMBL/GenBank/DDBJ whole genome shotgun (WGS) entry which is preliminary data.</text>
</comment>
<feature type="compositionally biased region" description="Basic and acidic residues" evidence="2">
    <location>
        <begin position="102"/>
        <end position="143"/>
    </location>
</feature>
<feature type="compositionally biased region" description="Basic residues" evidence="2">
    <location>
        <begin position="163"/>
        <end position="173"/>
    </location>
</feature>
<gene>
    <name evidence="3" type="ORF">OS493_031001</name>
</gene>
<feature type="region of interest" description="Disordered" evidence="2">
    <location>
        <begin position="102"/>
        <end position="173"/>
    </location>
</feature>
<organism evidence="3 4">
    <name type="scientific">Desmophyllum pertusum</name>
    <dbReference type="NCBI Taxonomy" id="174260"/>
    <lineage>
        <taxon>Eukaryota</taxon>
        <taxon>Metazoa</taxon>
        <taxon>Cnidaria</taxon>
        <taxon>Anthozoa</taxon>
        <taxon>Hexacorallia</taxon>
        <taxon>Scleractinia</taxon>
        <taxon>Caryophylliina</taxon>
        <taxon>Caryophylliidae</taxon>
        <taxon>Desmophyllum</taxon>
    </lineage>
</organism>
<protein>
    <submittedName>
        <fullName evidence="3">Uncharacterized protein</fullName>
    </submittedName>
</protein>
<dbReference type="AlphaFoldDB" id="A0A9W9Z8A7"/>
<dbReference type="Proteomes" id="UP001163046">
    <property type="component" value="Unassembled WGS sequence"/>
</dbReference>
<evidence type="ECO:0000256" key="1">
    <source>
        <dbReference type="SAM" id="Coils"/>
    </source>
</evidence>
<accession>A0A9W9Z8A7</accession>
<reference evidence="3" key="1">
    <citation type="submission" date="2023-01" db="EMBL/GenBank/DDBJ databases">
        <title>Genome assembly of the deep-sea coral Lophelia pertusa.</title>
        <authorList>
            <person name="Herrera S."/>
            <person name="Cordes E."/>
        </authorList>
    </citation>
    <scope>NUCLEOTIDE SEQUENCE</scope>
    <source>
        <strain evidence="3">USNM1676648</strain>
        <tissue evidence="3">Polyp</tissue>
    </source>
</reference>
<evidence type="ECO:0000256" key="2">
    <source>
        <dbReference type="SAM" id="MobiDB-lite"/>
    </source>
</evidence>
<feature type="coiled-coil region" evidence="1">
    <location>
        <begin position="37"/>
        <end position="82"/>
    </location>
</feature>
<evidence type="ECO:0000313" key="4">
    <source>
        <dbReference type="Proteomes" id="UP001163046"/>
    </source>
</evidence>
<keyword evidence="4" id="KW-1185">Reference proteome</keyword>